<reference evidence="5" key="1">
    <citation type="submission" date="2022-06" db="EMBL/GenBank/DDBJ databases">
        <title>Uncovering the hologenomic basis of an extraordinary plant invasion.</title>
        <authorList>
            <person name="Bieker V.C."/>
            <person name="Martin M.D."/>
            <person name="Gilbert T."/>
            <person name="Hodgins K."/>
            <person name="Battlay P."/>
            <person name="Petersen B."/>
            <person name="Wilson J."/>
        </authorList>
    </citation>
    <scope>NUCLEOTIDE SEQUENCE</scope>
    <source>
        <strain evidence="5">AA19_3_7</strain>
        <tissue evidence="5">Leaf</tissue>
    </source>
</reference>
<evidence type="ECO:0000256" key="2">
    <source>
        <dbReference type="SAM" id="Phobius"/>
    </source>
</evidence>
<organism evidence="5 6">
    <name type="scientific">Ambrosia artemisiifolia</name>
    <name type="common">Common ragweed</name>
    <dbReference type="NCBI Taxonomy" id="4212"/>
    <lineage>
        <taxon>Eukaryota</taxon>
        <taxon>Viridiplantae</taxon>
        <taxon>Streptophyta</taxon>
        <taxon>Embryophyta</taxon>
        <taxon>Tracheophyta</taxon>
        <taxon>Spermatophyta</taxon>
        <taxon>Magnoliopsida</taxon>
        <taxon>eudicotyledons</taxon>
        <taxon>Gunneridae</taxon>
        <taxon>Pentapetalae</taxon>
        <taxon>asterids</taxon>
        <taxon>campanulids</taxon>
        <taxon>Asterales</taxon>
        <taxon>Asteraceae</taxon>
        <taxon>Asteroideae</taxon>
        <taxon>Heliantheae alliance</taxon>
        <taxon>Heliantheae</taxon>
        <taxon>Ambrosia</taxon>
    </lineage>
</organism>
<evidence type="ECO:0000313" key="6">
    <source>
        <dbReference type="Proteomes" id="UP001206925"/>
    </source>
</evidence>
<dbReference type="Pfam" id="PF14380">
    <property type="entry name" value="WAK_assoc"/>
    <property type="match status" value="1"/>
</dbReference>
<evidence type="ECO:0000313" key="5">
    <source>
        <dbReference type="EMBL" id="KAI7727913.1"/>
    </source>
</evidence>
<keyword evidence="2" id="KW-1133">Transmembrane helix</keyword>
<evidence type="ECO:0000256" key="1">
    <source>
        <dbReference type="ARBA" id="ARBA00023180"/>
    </source>
</evidence>
<evidence type="ECO:0000259" key="4">
    <source>
        <dbReference type="Pfam" id="PF14380"/>
    </source>
</evidence>
<feature type="domain" description="Wall-associated receptor kinase C-terminal" evidence="4">
    <location>
        <begin position="147"/>
        <end position="227"/>
    </location>
</feature>
<keyword evidence="6" id="KW-1185">Reference proteome</keyword>
<keyword evidence="1" id="KW-0325">Glycoprotein</keyword>
<dbReference type="InterPro" id="IPR032872">
    <property type="entry name" value="WAK_assoc_C"/>
</dbReference>
<feature type="signal peptide" evidence="3">
    <location>
        <begin position="1"/>
        <end position="22"/>
    </location>
</feature>
<keyword evidence="2" id="KW-0472">Membrane</keyword>
<feature type="chain" id="PRO_5042142542" description="Wall-associated receptor kinase C-terminal domain-containing protein" evidence="3">
    <location>
        <begin position="23"/>
        <end position="290"/>
    </location>
</feature>
<protein>
    <recommendedName>
        <fullName evidence="4">Wall-associated receptor kinase C-terminal domain-containing protein</fullName>
    </recommendedName>
</protein>
<dbReference type="PANTHER" id="PTHR33138:SF87">
    <property type="entry name" value="WALL-ASSOCIATED RECEPTOR KINASE, GALACTURONAN-BINDING DOMAIN-CONTAINING PROTEIN"/>
    <property type="match status" value="1"/>
</dbReference>
<accession>A0AAD5BSY8</accession>
<evidence type="ECO:0000256" key="3">
    <source>
        <dbReference type="SAM" id="SignalP"/>
    </source>
</evidence>
<comment type="caution">
    <text evidence="5">The sequence shown here is derived from an EMBL/GenBank/DDBJ whole genome shotgun (WGS) entry which is preliminary data.</text>
</comment>
<proteinExistence type="predicted"/>
<name>A0AAD5BSY8_AMBAR</name>
<dbReference type="EMBL" id="JAMZMK010011300">
    <property type="protein sequence ID" value="KAI7727913.1"/>
    <property type="molecule type" value="Genomic_DNA"/>
</dbReference>
<dbReference type="Proteomes" id="UP001206925">
    <property type="component" value="Unassembled WGS sequence"/>
</dbReference>
<dbReference type="AlphaFoldDB" id="A0AAD5BSY8"/>
<feature type="transmembrane region" description="Helical" evidence="2">
    <location>
        <begin position="245"/>
        <end position="270"/>
    </location>
</feature>
<keyword evidence="2" id="KW-0812">Transmembrane</keyword>
<sequence>MASLHQFLSFFFLSIFIIKGNSLSKSPPTSFSCGDDVDFAYPFWQRSQKTEHFGYPSLGVSCINKMSTIQLDNHLYRVKNVNNTMKSLVVSFYKLGDAICPVAPHDVSINASTSFLSYANNVKLIHFFYNCTVYPSGVEPIKCLQVGAKHSYVFLDGLVPKFDWKTNCESLVTIPMNIENSITTNIGKAMKEGFELNWSSNVECASCEASGGLCIYDNEQTFYCSCGKGGHYANCREQGLVSSNYFKLGLLSIGLVICCVAIAITILYIVKRRKDGIYKQGFNRLPMSGK</sequence>
<keyword evidence="3" id="KW-0732">Signal</keyword>
<gene>
    <name evidence="5" type="ORF">M8C21_005648</name>
</gene>
<dbReference type="PANTHER" id="PTHR33138">
    <property type="entry name" value="OS01G0690200 PROTEIN"/>
    <property type="match status" value="1"/>
</dbReference>